<gene>
    <name evidence="6" type="ORF">Plec18167_005798</name>
</gene>
<evidence type="ECO:0000256" key="3">
    <source>
        <dbReference type="ARBA" id="ARBA00022692"/>
    </source>
</evidence>
<evidence type="ECO:0000256" key="1">
    <source>
        <dbReference type="ARBA" id="ARBA00004141"/>
    </source>
</evidence>
<evidence type="ECO:0008006" key="8">
    <source>
        <dbReference type="Google" id="ProtNLM"/>
    </source>
</evidence>
<evidence type="ECO:0000256" key="5">
    <source>
        <dbReference type="ARBA" id="ARBA00023136"/>
    </source>
</evidence>
<dbReference type="Gene3D" id="6.10.110.10">
    <property type="match status" value="1"/>
</dbReference>
<reference evidence="6 7" key="1">
    <citation type="journal article" date="2024" name="IMA Fungus">
        <title>IMA Genome - F19 : A genome assembly and annotation guide to empower mycologists, including annotated draft genome sequences of Ceratocystis pirilliformis, Diaporthe australafricana, Fusarium ophioides, Paecilomyces lecythidis, and Sporothrix stenoceras.</title>
        <authorList>
            <person name="Aylward J."/>
            <person name="Wilson A.M."/>
            <person name="Visagie C.M."/>
            <person name="Spraker J."/>
            <person name="Barnes I."/>
            <person name="Buitendag C."/>
            <person name="Ceriani C."/>
            <person name="Del Mar Angel L."/>
            <person name="du Plessis D."/>
            <person name="Fuchs T."/>
            <person name="Gasser K."/>
            <person name="Kramer D."/>
            <person name="Li W."/>
            <person name="Munsamy K."/>
            <person name="Piso A."/>
            <person name="Price J.L."/>
            <person name="Sonnekus B."/>
            <person name="Thomas C."/>
            <person name="van der Nest A."/>
            <person name="van Dijk A."/>
            <person name="van Heerden A."/>
            <person name="van Vuuren N."/>
            <person name="Yilmaz N."/>
            <person name="Duong T.A."/>
            <person name="van der Merwe N.A."/>
            <person name="Wingfield M.J."/>
            <person name="Wingfield B.D."/>
        </authorList>
    </citation>
    <scope>NUCLEOTIDE SEQUENCE [LARGE SCALE GENOMIC DNA]</scope>
    <source>
        <strain evidence="6 7">CMW 18167</strain>
    </source>
</reference>
<dbReference type="Proteomes" id="UP001583193">
    <property type="component" value="Unassembled WGS sequence"/>
</dbReference>
<keyword evidence="3" id="KW-0812">Transmembrane</keyword>
<dbReference type="Pfam" id="PF06140">
    <property type="entry name" value="Ifi-6-16"/>
    <property type="match status" value="1"/>
</dbReference>
<comment type="similarity">
    <text evidence="2">Belongs to the IFI6/IFI27 family.</text>
</comment>
<organism evidence="6 7">
    <name type="scientific">Paecilomyces lecythidis</name>
    <dbReference type="NCBI Taxonomy" id="3004212"/>
    <lineage>
        <taxon>Eukaryota</taxon>
        <taxon>Fungi</taxon>
        <taxon>Dikarya</taxon>
        <taxon>Ascomycota</taxon>
        <taxon>Pezizomycotina</taxon>
        <taxon>Eurotiomycetes</taxon>
        <taxon>Eurotiomycetidae</taxon>
        <taxon>Eurotiales</taxon>
        <taxon>Thermoascaceae</taxon>
        <taxon>Paecilomyces</taxon>
    </lineage>
</organism>
<sequence>MVFQYLLDCISGRLAADPPLALPTAPGSPTSTASDILTIILTADTPYTLHKHLNERISTESWSEDVATALLHGLKNAIKTGTQMAKASFDALAQAKDAAIGFAEDHPVYATLIALGILAILMPWALEILGFGDLGPIEGSFAAVWQSRYAGYVPKGSLFSYFQRLGMKWHWDVSELALIFTDPCGESNYPVKKSPSVHTD</sequence>
<name>A0ABR3XFS6_9EURO</name>
<proteinExistence type="inferred from homology"/>
<comment type="caution">
    <text evidence="6">The sequence shown here is derived from an EMBL/GenBank/DDBJ whole genome shotgun (WGS) entry which is preliminary data.</text>
</comment>
<dbReference type="EMBL" id="JAVDPF010000019">
    <property type="protein sequence ID" value="KAL1874567.1"/>
    <property type="molecule type" value="Genomic_DNA"/>
</dbReference>
<accession>A0ABR3XFS6</accession>
<keyword evidence="7" id="KW-1185">Reference proteome</keyword>
<evidence type="ECO:0000313" key="6">
    <source>
        <dbReference type="EMBL" id="KAL1874567.1"/>
    </source>
</evidence>
<keyword evidence="4" id="KW-1133">Transmembrane helix</keyword>
<evidence type="ECO:0000256" key="4">
    <source>
        <dbReference type="ARBA" id="ARBA00022989"/>
    </source>
</evidence>
<comment type="subcellular location">
    <subcellularLocation>
        <location evidence="1">Membrane</location>
        <topology evidence="1">Multi-pass membrane protein</topology>
    </subcellularLocation>
</comment>
<evidence type="ECO:0000313" key="7">
    <source>
        <dbReference type="Proteomes" id="UP001583193"/>
    </source>
</evidence>
<dbReference type="InterPro" id="IPR038213">
    <property type="entry name" value="IFI6/IFI27-like_sf"/>
</dbReference>
<evidence type="ECO:0000256" key="2">
    <source>
        <dbReference type="ARBA" id="ARBA00007262"/>
    </source>
</evidence>
<keyword evidence="5" id="KW-0472">Membrane</keyword>
<dbReference type="InterPro" id="IPR009311">
    <property type="entry name" value="IFI6/IFI27-like"/>
</dbReference>
<protein>
    <recommendedName>
        <fullName evidence="8">Lincomycin-condensing protein lmbA</fullName>
    </recommendedName>
</protein>